<dbReference type="Proteomes" id="UP000220527">
    <property type="component" value="Unassembled WGS sequence"/>
</dbReference>
<dbReference type="Pfam" id="PF13267">
    <property type="entry name" value="DUF4058"/>
    <property type="match status" value="2"/>
</dbReference>
<dbReference type="InterPro" id="IPR025132">
    <property type="entry name" value="DUF4058"/>
</dbReference>
<comment type="caution">
    <text evidence="1">The sequence shown here is derived from an EMBL/GenBank/DDBJ whole genome shotgun (WGS) entry which is preliminary data.</text>
</comment>
<evidence type="ECO:0000313" key="1">
    <source>
        <dbReference type="EMBL" id="PDW03237.1"/>
    </source>
</evidence>
<organism evidence="1 2">
    <name type="scientific">Candidatus Viridilinea mediisalina</name>
    <dbReference type="NCBI Taxonomy" id="2024553"/>
    <lineage>
        <taxon>Bacteria</taxon>
        <taxon>Bacillati</taxon>
        <taxon>Chloroflexota</taxon>
        <taxon>Chloroflexia</taxon>
        <taxon>Chloroflexales</taxon>
        <taxon>Chloroflexineae</taxon>
        <taxon>Oscillochloridaceae</taxon>
        <taxon>Candidatus Viridilinea</taxon>
    </lineage>
</organism>
<reference evidence="2" key="1">
    <citation type="submission" date="2017-08" db="EMBL/GenBank/DDBJ databases">
        <authorList>
            <person name="Grouzdev D.S."/>
            <person name="Gaisin V.A."/>
            <person name="Rysina M.S."/>
            <person name="Gorlenko V.M."/>
        </authorList>
    </citation>
    <scope>NUCLEOTIDE SEQUENCE [LARGE SCALE GENOMIC DNA]</scope>
    <source>
        <strain evidence="2">Kir15-3F</strain>
    </source>
</reference>
<dbReference type="EMBL" id="NQWI01000036">
    <property type="protein sequence ID" value="PDW03237.1"/>
    <property type="molecule type" value="Genomic_DNA"/>
</dbReference>
<keyword evidence="2" id="KW-1185">Reference proteome</keyword>
<sequence>MELPFPGMNPYLEAAGLWPEVHHHIITQIFAQIQPQITPTYIARITPYVAFERIDLGSARMMELPTRYGCIEIRSLDAGELVTSIEVLSPANKRSGSEGAVSYEKKRQELFKSSANLLEIDLLRAGQRPQLAGPLPEEPYVIFLSRVELRPAVEIWALPLEQALPVVPVPLRMPDPPVPLDLTLALRQIYRNARYDLQIDYQSDPPPPELSAEHAAWVDARLRACGLRG</sequence>
<evidence type="ECO:0000313" key="2">
    <source>
        <dbReference type="Proteomes" id="UP000220527"/>
    </source>
</evidence>
<gene>
    <name evidence="1" type="ORF">CJ255_09970</name>
</gene>
<dbReference type="OrthoDB" id="148372at2"/>
<dbReference type="RefSeq" id="WP_097643957.1">
    <property type="nucleotide sequence ID" value="NZ_NQWI01000036.1"/>
</dbReference>
<proteinExistence type="predicted"/>
<protein>
    <recommendedName>
        <fullName evidence="3">DUF4058 domain-containing protein</fullName>
    </recommendedName>
</protein>
<evidence type="ECO:0008006" key="3">
    <source>
        <dbReference type="Google" id="ProtNLM"/>
    </source>
</evidence>
<dbReference type="AlphaFoldDB" id="A0A2A6RJI4"/>
<name>A0A2A6RJI4_9CHLR</name>
<accession>A0A2A6RJI4</accession>